<protein>
    <submittedName>
        <fullName evidence="2">Uncharacterized protein</fullName>
    </submittedName>
</protein>
<comment type="caution">
    <text evidence="2">The sequence shown here is derived from an EMBL/GenBank/DDBJ whole genome shotgun (WGS) entry which is preliminary data.</text>
</comment>
<organism evidence="2 3">
    <name type="scientific">Phrynocephalus forsythii</name>
    <dbReference type="NCBI Taxonomy" id="171643"/>
    <lineage>
        <taxon>Eukaryota</taxon>
        <taxon>Metazoa</taxon>
        <taxon>Chordata</taxon>
        <taxon>Craniata</taxon>
        <taxon>Vertebrata</taxon>
        <taxon>Euteleostomi</taxon>
        <taxon>Lepidosauria</taxon>
        <taxon>Squamata</taxon>
        <taxon>Bifurcata</taxon>
        <taxon>Unidentata</taxon>
        <taxon>Episquamata</taxon>
        <taxon>Toxicofera</taxon>
        <taxon>Iguania</taxon>
        <taxon>Acrodonta</taxon>
        <taxon>Agamidae</taxon>
        <taxon>Agaminae</taxon>
        <taxon>Phrynocephalus</taxon>
    </lineage>
</organism>
<name>A0A9Q0Y0U7_9SAUR</name>
<dbReference type="AlphaFoldDB" id="A0A9Q0Y0U7"/>
<feature type="region of interest" description="Disordered" evidence="1">
    <location>
        <begin position="105"/>
        <end position="134"/>
    </location>
</feature>
<evidence type="ECO:0000256" key="1">
    <source>
        <dbReference type="SAM" id="MobiDB-lite"/>
    </source>
</evidence>
<keyword evidence="3" id="KW-1185">Reference proteome</keyword>
<evidence type="ECO:0000313" key="2">
    <source>
        <dbReference type="EMBL" id="KAJ7338411.1"/>
    </source>
</evidence>
<proteinExistence type="predicted"/>
<dbReference type="Proteomes" id="UP001142489">
    <property type="component" value="Unassembled WGS sequence"/>
</dbReference>
<evidence type="ECO:0000313" key="3">
    <source>
        <dbReference type="Proteomes" id="UP001142489"/>
    </source>
</evidence>
<gene>
    <name evidence="2" type="ORF">JRQ81_012002</name>
</gene>
<reference evidence="2" key="1">
    <citation type="journal article" date="2023" name="DNA Res.">
        <title>Chromosome-level genome assembly of Phrynocephalus forsythii using third-generation DNA sequencing and Hi-C analysis.</title>
        <authorList>
            <person name="Qi Y."/>
            <person name="Zhao W."/>
            <person name="Zhao Y."/>
            <person name="Niu C."/>
            <person name="Cao S."/>
            <person name="Zhang Y."/>
        </authorList>
    </citation>
    <scope>NUCLEOTIDE SEQUENCE</scope>
    <source>
        <tissue evidence="2">Muscle</tissue>
    </source>
</reference>
<dbReference type="EMBL" id="JAPFRF010000003">
    <property type="protein sequence ID" value="KAJ7338411.1"/>
    <property type="molecule type" value="Genomic_DNA"/>
</dbReference>
<accession>A0A9Q0Y0U7</accession>
<sequence>MNLAMEESPLRRNQEVTGLVANFYRHRQSGMQKKKRQRIHLEHLSPAKSAKQLCLDDLISWIQAFSMVHLSFLCTETDSSSLASYEIGITNLYWRRRILFSKPRAAESEGAPGNQRDNLQTKMMKRAVPTPRPL</sequence>